<name>A0A8W8LYR6_MAGGI</name>
<reference evidence="1" key="1">
    <citation type="submission" date="2022-08" db="UniProtKB">
        <authorList>
            <consortium name="EnsemblMetazoa"/>
        </authorList>
    </citation>
    <scope>IDENTIFICATION</scope>
    <source>
        <strain evidence="1">05x7-T-G4-1.051#20</strain>
    </source>
</reference>
<sequence>MFLTLMKVSTHFEHLLATLYNLCPQIYLNENFMSILGGKSVFPDGVRHNWSLRKLSRVAGPGSGVMMELRDVLRPISSRWINGYIEILATAIAGCLFHRIRDFAPRQPDIFFSEIVSRGKFRSSLQREEFDGKRRTVNNKMKKILGRTFIRIDVRFPRHYLPDEIHLHDAGTVIFLLSISKTVKSRSSE</sequence>
<dbReference type="EnsemblMetazoa" id="G30384.1">
    <property type="protein sequence ID" value="G30384.1:cds"/>
    <property type="gene ID" value="G30384"/>
</dbReference>
<proteinExistence type="predicted"/>
<evidence type="ECO:0000313" key="1">
    <source>
        <dbReference type="EnsemblMetazoa" id="G30384.1:cds"/>
    </source>
</evidence>
<evidence type="ECO:0000313" key="2">
    <source>
        <dbReference type="Proteomes" id="UP000005408"/>
    </source>
</evidence>
<dbReference type="AlphaFoldDB" id="A0A8W8LYR6"/>
<keyword evidence="2" id="KW-1185">Reference proteome</keyword>
<accession>A0A8W8LYR6</accession>
<protein>
    <submittedName>
        <fullName evidence="1">Uncharacterized protein</fullName>
    </submittedName>
</protein>
<organism evidence="1 2">
    <name type="scientific">Magallana gigas</name>
    <name type="common">Pacific oyster</name>
    <name type="synonym">Crassostrea gigas</name>
    <dbReference type="NCBI Taxonomy" id="29159"/>
    <lineage>
        <taxon>Eukaryota</taxon>
        <taxon>Metazoa</taxon>
        <taxon>Spiralia</taxon>
        <taxon>Lophotrochozoa</taxon>
        <taxon>Mollusca</taxon>
        <taxon>Bivalvia</taxon>
        <taxon>Autobranchia</taxon>
        <taxon>Pteriomorphia</taxon>
        <taxon>Ostreida</taxon>
        <taxon>Ostreoidea</taxon>
        <taxon>Ostreidae</taxon>
        <taxon>Magallana</taxon>
    </lineage>
</organism>
<dbReference type="Proteomes" id="UP000005408">
    <property type="component" value="Unassembled WGS sequence"/>
</dbReference>